<organism evidence="2 3">
    <name type="scientific">Oikopleura dioica</name>
    <name type="common">Tunicate</name>
    <dbReference type="NCBI Taxonomy" id="34765"/>
    <lineage>
        <taxon>Eukaryota</taxon>
        <taxon>Metazoa</taxon>
        <taxon>Chordata</taxon>
        <taxon>Tunicata</taxon>
        <taxon>Appendicularia</taxon>
        <taxon>Copelata</taxon>
        <taxon>Oikopleuridae</taxon>
        <taxon>Oikopleura</taxon>
    </lineage>
</organism>
<evidence type="ECO:0000313" key="2">
    <source>
        <dbReference type="EMBL" id="CAG5094887.1"/>
    </source>
</evidence>
<keyword evidence="3" id="KW-1185">Reference proteome</keyword>
<dbReference type="SMART" id="SM00034">
    <property type="entry name" value="CLECT"/>
    <property type="match status" value="2"/>
</dbReference>
<dbReference type="Proteomes" id="UP001158576">
    <property type="component" value="Chromosome XSR"/>
</dbReference>
<accession>A0ABN7S8F8</accession>
<evidence type="ECO:0000313" key="3">
    <source>
        <dbReference type="Proteomes" id="UP001158576"/>
    </source>
</evidence>
<dbReference type="InterPro" id="IPR016187">
    <property type="entry name" value="CTDL_fold"/>
</dbReference>
<dbReference type="EMBL" id="OU015569">
    <property type="protein sequence ID" value="CAG5094887.1"/>
    <property type="molecule type" value="Genomic_DNA"/>
</dbReference>
<name>A0ABN7S8F8_OIKDI</name>
<proteinExistence type="predicted"/>
<gene>
    <name evidence="2" type="ORF">OKIOD_LOCUS5494</name>
</gene>
<dbReference type="PANTHER" id="PTHR22803">
    <property type="entry name" value="MANNOSE, PHOSPHOLIPASE, LECTIN RECEPTOR RELATED"/>
    <property type="match status" value="1"/>
</dbReference>
<dbReference type="SUPFAM" id="SSF56436">
    <property type="entry name" value="C-type lectin-like"/>
    <property type="match status" value="2"/>
</dbReference>
<reference evidence="2 3" key="1">
    <citation type="submission" date="2021-04" db="EMBL/GenBank/DDBJ databases">
        <authorList>
            <person name="Bliznina A."/>
        </authorList>
    </citation>
    <scope>NUCLEOTIDE SEQUENCE [LARGE SCALE GENOMIC DNA]</scope>
</reference>
<feature type="domain" description="C-type lectin" evidence="1">
    <location>
        <begin position="199"/>
        <end position="312"/>
    </location>
</feature>
<feature type="domain" description="C-type lectin" evidence="1">
    <location>
        <begin position="39"/>
        <end position="153"/>
    </location>
</feature>
<sequence length="528" mass="59991">MRLFRFLTLCTGTIHAQLQEKPEFEFEVHHRGGENKIYTWREAKNYCQSIYDGWQLVIVNSPVKQEALEKAFLKAGAQDEDALWIGFMNEDGWGANSADPALTTDLYGNRAVYTNYGPGEPNNKRGSPKDERGENCVRMRYKKKKFFWEDALCGRGDTIKSGKNKKAYKNSFACEPRPLMDLGPCDKLPEEEIPQDDNYRIFPAEKLGYNEARAKCQALDEEETDNSGKWDLVVFEQEEELQYVKMLINCLPESFWVGYREKDGLALDAFGRKPQIEIPWWVNKPSGDLDDPNNPGENCVRMQNGKFTDEECTNANTGQMREGLGVGFVCERHTHIIYDEEPAKTCETNEHGILPFRVQKGCPTPSYCTATSEIVDAWSVQKRGKGTSFGLALKVSIPNRFRWENKAVGGSEVLLHSKFYTNPSNDGFDLDKNSFLLLVEGLPRRVHPTALAFKGRVKRHECFDPSMHARSGWGRPGKPAFSSDIRQFAKDKYGSDVTLDNVQSFGIRNGALKRVRAKSLKQKKDTLL</sequence>
<evidence type="ECO:0000259" key="1">
    <source>
        <dbReference type="PROSITE" id="PS50041"/>
    </source>
</evidence>
<dbReference type="CDD" id="cd00037">
    <property type="entry name" value="CLECT"/>
    <property type="match status" value="1"/>
</dbReference>
<protein>
    <submittedName>
        <fullName evidence="2">Oidioi.mRNA.OKI2018_I69.XSR.g13936.t1.cds</fullName>
    </submittedName>
</protein>
<dbReference type="InterPro" id="IPR016186">
    <property type="entry name" value="C-type_lectin-like/link_sf"/>
</dbReference>
<dbReference type="PROSITE" id="PS50041">
    <property type="entry name" value="C_TYPE_LECTIN_2"/>
    <property type="match status" value="2"/>
</dbReference>
<dbReference type="InterPro" id="IPR001304">
    <property type="entry name" value="C-type_lectin-like"/>
</dbReference>
<dbReference type="Gene3D" id="3.10.100.10">
    <property type="entry name" value="Mannose-Binding Protein A, subunit A"/>
    <property type="match status" value="2"/>
</dbReference>
<dbReference type="InterPro" id="IPR050111">
    <property type="entry name" value="C-type_lectin/snaclec_domain"/>
</dbReference>
<dbReference type="Pfam" id="PF00059">
    <property type="entry name" value="Lectin_C"/>
    <property type="match status" value="2"/>
</dbReference>